<evidence type="ECO:0000256" key="5">
    <source>
        <dbReference type="ARBA" id="ARBA00023004"/>
    </source>
</evidence>
<dbReference type="EC" id="1.3.99.-" evidence="8"/>
<dbReference type="GO" id="GO:0002926">
    <property type="term" value="P:tRNA wobble base 5-methoxycarbonylmethyl-2-thiouridinylation"/>
    <property type="evidence" value="ECO:0007669"/>
    <property type="project" value="TreeGrafter"/>
</dbReference>
<feature type="domain" description="Radical SAM core" evidence="7">
    <location>
        <begin position="1"/>
        <end position="240"/>
    </location>
</feature>
<keyword evidence="8" id="KW-0560">Oxidoreductase</keyword>
<dbReference type="EMBL" id="LOEE01000001">
    <property type="protein sequence ID" value="KXG79005.1"/>
    <property type="molecule type" value="Genomic_DNA"/>
</dbReference>
<dbReference type="STRING" id="520762.AN619_00040"/>
<evidence type="ECO:0000256" key="3">
    <source>
        <dbReference type="ARBA" id="ARBA00022691"/>
    </source>
</evidence>
<dbReference type="GO" id="GO:0016491">
    <property type="term" value="F:oxidoreductase activity"/>
    <property type="evidence" value="ECO:0007669"/>
    <property type="project" value="UniProtKB-KW"/>
</dbReference>
<keyword evidence="4" id="KW-0479">Metal-binding</keyword>
<dbReference type="PANTHER" id="PTHR11135:SF0">
    <property type="entry name" value="ELONGATOR COMPLEX PROTEIN 3"/>
    <property type="match status" value="1"/>
</dbReference>
<evidence type="ECO:0000256" key="6">
    <source>
        <dbReference type="ARBA" id="ARBA00023014"/>
    </source>
</evidence>
<dbReference type="SMART" id="SM00729">
    <property type="entry name" value="Elp3"/>
    <property type="match status" value="1"/>
</dbReference>
<comment type="caution">
    <text evidence="8">The sequence shown here is derived from an EMBL/GenBank/DDBJ whole genome shotgun (WGS) entry which is preliminary data.</text>
</comment>
<dbReference type="InterPro" id="IPR007197">
    <property type="entry name" value="rSAM"/>
</dbReference>
<dbReference type="RefSeq" id="WP_068553817.1">
    <property type="nucleotide sequence ID" value="NZ_LOEE01000001.1"/>
</dbReference>
<keyword evidence="6" id="KW-0411">Iron-sulfur</keyword>
<dbReference type="GO" id="GO:0005737">
    <property type="term" value="C:cytoplasm"/>
    <property type="evidence" value="ECO:0007669"/>
    <property type="project" value="TreeGrafter"/>
</dbReference>
<protein>
    <submittedName>
        <fullName evidence="8">Oxygen-independent coproporphyrinogen-III oxidase-like protein YqeR</fullName>
        <ecNumber evidence="8">1.3.99.-</ecNumber>
    </submittedName>
</protein>
<sequence length="359" mass="41211">MGKNHYIIPIFVPHRGCPYDCIFCNQKKITGQNTDITAREVEEKIKQWLSTMASSKEKHVEIAFFGGSFTGIEIQKQEELLSIAFQWKRKGLVQDIRISTRPDYISREVMDFLIAYGVSIIELGVQSMDEAVLRASCRGHTPDDVIRAVEIMDDYDVKIGLQMMVGLPGDTWETINFTADAIISLQPDFVRIYPTLVIKNTMLEKMYMSGLYMPLSLEEAVDICKRLLLKFMKHDIAVIRIGLQPTEAVTIGKEVVAGPFHPAFRQLVESAILQDALGRFLTRHQIHHIPSMEIQVHPQHISSLVGQKKENIEWMRKRFFIWKIRIVGNADLPLGMMRILEGNQRTLSLNIREYMDHII</sequence>
<dbReference type="Pfam" id="PF04055">
    <property type="entry name" value="Radical_SAM"/>
    <property type="match status" value="1"/>
</dbReference>
<keyword evidence="9" id="KW-1185">Reference proteome</keyword>
<keyword evidence="3" id="KW-0949">S-adenosyl-L-methionine</keyword>
<evidence type="ECO:0000256" key="2">
    <source>
        <dbReference type="ARBA" id="ARBA00022485"/>
    </source>
</evidence>
<dbReference type="SFLD" id="SFLDS00029">
    <property type="entry name" value="Radical_SAM"/>
    <property type="match status" value="1"/>
</dbReference>
<dbReference type="CDD" id="cd01335">
    <property type="entry name" value="Radical_SAM"/>
    <property type="match status" value="1"/>
</dbReference>
<evidence type="ECO:0000313" key="9">
    <source>
        <dbReference type="Proteomes" id="UP000070456"/>
    </source>
</evidence>
<dbReference type="AlphaFoldDB" id="A0A140LEN0"/>
<dbReference type="PATRIC" id="fig|520762.4.peg.4"/>
<dbReference type="InterPro" id="IPR023404">
    <property type="entry name" value="rSAM_horseshoe"/>
</dbReference>
<comment type="cofactor">
    <cofactor evidence="1">
        <name>[4Fe-4S] cluster</name>
        <dbReference type="ChEBI" id="CHEBI:49883"/>
    </cofactor>
</comment>
<dbReference type="Pfam" id="PF16199">
    <property type="entry name" value="Radical_SAM_C"/>
    <property type="match status" value="1"/>
</dbReference>
<dbReference type="GO" id="GO:0046872">
    <property type="term" value="F:metal ion binding"/>
    <property type="evidence" value="ECO:0007669"/>
    <property type="project" value="UniProtKB-KW"/>
</dbReference>
<dbReference type="OrthoDB" id="9815044at2"/>
<evidence type="ECO:0000256" key="4">
    <source>
        <dbReference type="ARBA" id="ARBA00022723"/>
    </source>
</evidence>
<evidence type="ECO:0000259" key="7">
    <source>
        <dbReference type="PROSITE" id="PS51918"/>
    </source>
</evidence>
<evidence type="ECO:0000313" key="8">
    <source>
        <dbReference type="EMBL" id="KXG79005.1"/>
    </source>
</evidence>
<reference evidence="8 9" key="1">
    <citation type="submission" date="2015-12" db="EMBL/GenBank/DDBJ databases">
        <title>Draft genome sequence of the thermoanaerobe Thermotalea metallivorans, an isolate from the runoff channel of the Great Artesian Basin, Australia.</title>
        <authorList>
            <person name="Patel B.K."/>
        </authorList>
    </citation>
    <scope>NUCLEOTIDE SEQUENCE [LARGE SCALE GENOMIC DNA]</scope>
    <source>
        <strain evidence="8 9">B2-1</strain>
    </source>
</reference>
<dbReference type="InterPro" id="IPR006638">
    <property type="entry name" value="Elp3/MiaA/NifB-like_rSAM"/>
</dbReference>
<name>A0A140LEN0_9FIRM</name>
<dbReference type="Gene3D" id="3.80.30.20">
    <property type="entry name" value="tm_1862 like domain"/>
    <property type="match status" value="1"/>
</dbReference>
<proteinExistence type="predicted"/>
<dbReference type="InterPro" id="IPR032432">
    <property type="entry name" value="Radical_SAM_C"/>
</dbReference>
<keyword evidence="2" id="KW-0004">4Fe-4S</keyword>
<dbReference type="SFLD" id="SFLDG01086">
    <property type="entry name" value="elongater_protein-like"/>
    <property type="match status" value="1"/>
</dbReference>
<dbReference type="SUPFAM" id="SSF102114">
    <property type="entry name" value="Radical SAM enzymes"/>
    <property type="match status" value="1"/>
</dbReference>
<dbReference type="InterPro" id="IPR058240">
    <property type="entry name" value="rSAM_sf"/>
</dbReference>
<dbReference type="SFLD" id="SFLDG01082">
    <property type="entry name" value="B12-binding_domain_containing"/>
    <property type="match status" value="1"/>
</dbReference>
<dbReference type="Proteomes" id="UP000070456">
    <property type="component" value="Unassembled WGS sequence"/>
</dbReference>
<evidence type="ECO:0000256" key="1">
    <source>
        <dbReference type="ARBA" id="ARBA00001966"/>
    </source>
</evidence>
<gene>
    <name evidence="8" type="primary">hemN_1</name>
    <name evidence="8" type="ORF">AN619_00040</name>
</gene>
<organism evidence="8 9">
    <name type="scientific">Thermotalea metallivorans</name>
    <dbReference type="NCBI Taxonomy" id="520762"/>
    <lineage>
        <taxon>Bacteria</taxon>
        <taxon>Bacillati</taxon>
        <taxon>Bacillota</taxon>
        <taxon>Clostridia</taxon>
        <taxon>Peptostreptococcales</taxon>
        <taxon>Thermotaleaceae</taxon>
        <taxon>Thermotalea</taxon>
    </lineage>
</organism>
<dbReference type="PANTHER" id="PTHR11135">
    <property type="entry name" value="HISTONE ACETYLTRANSFERASE-RELATED"/>
    <property type="match status" value="1"/>
</dbReference>
<accession>A0A140LEN0</accession>
<dbReference type="GO" id="GO:0051539">
    <property type="term" value="F:4 iron, 4 sulfur cluster binding"/>
    <property type="evidence" value="ECO:0007669"/>
    <property type="project" value="UniProtKB-KW"/>
</dbReference>
<dbReference type="InterPro" id="IPR039661">
    <property type="entry name" value="ELP3"/>
</dbReference>
<keyword evidence="5" id="KW-0408">Iron</keyword>
<dbReference type="PROSITE" id="PS51918">
    <property type="entry name" value="RADICAL_SAM"/>
    <property type="match status" value="1"/>
</dbReference>